<evidence type="ECO:0000256" key="1">
    <source>
        <dbReference type="SAM" id="MobiDB-lite"/>
    </source>
</evidence>
<dbReference type="KEGG" id="ache:ACHE_70584S"/>
<keyword evidence="2" id="KW-0812">Transmembrane</keyword>
<sequence length="155" mass="17431">MLSQRILTRRLPQLAARTTVPRAPFSQGRSLSASAELDDPLQNGNYQNPPRVKRQFRDPYGGWWDQQERRNFGEPVHEENEILGIFSPEEYTHVTPRKGLFQIGCFVAAVFGLSAVVAQFYPDKPSVPRTFPDGLEKELGGAHAAPARKPGQESW</sequence>
<organism evidence="3 4">
    <name type="scientific">Aspergillus chevalieri</name>
    <name type="common">Eurotium chevalieri</name>
    <dbReference type="NCBI Taxonomy" id="182096"/>
    <lineage>
        <taxon>Eukaryota</taxon>
        <taxon>Fungi</taxon>
        <taxon>Dikarya</taxon>
        <taxon>Ascomycota</taxon>
        <taxon>Pezizomycotina</taxon>
        <taxon>Eurotiomycetes</taxon>
        <taxon>Eurotiomycetidae</taxon>
        <taxon>Eurotiales</taxon>
        <taxon>Aspergillaceae</taxon>
        <taxon>Aspergillus</taxon>
        <taxon>Aspergillus subgen. Aspergillus</taxon>
    </lineage>
</organism>
<feature type="region of interest" description="Disordered" evidence="1">
    <location>
        <begin position="131"/>
        <end position="155"/>
    </location>
</feature>
<dbReference type="Proteomes" id="UP000637239">
    <property type="component" value="Chromosome 7"/>
</dbReference>
<dbReference type="PANTHER" id="PTHR12840:SF1">
    <property type="entry name" value="NADH DEHYDROGENASE [UBIQUINONE] 1 BETA SUBCOMPLEX SUBUNIT 8, MITOCHONDRIAL"/>
    <property type="match status" value="1"/>
</dbReference>
<name>A0A7R7VVY3_ASPCH</name>
<dbReference type="Pfam" id="PF05821">
    <property type="entry name" value="NDUF_B8"/>
    <property type="match status" value="1"/>
</dbReference>
<reference evidence="3" key="1">
    <citation type="submission" date="2021-01" db="EMBL/GenBank/DDBJ databases">
        <authorList>
            <consortium name="Aspergillus chevalieri M1 genome sequencing consortium"/>
            <person name="Kazuki M."/>
            <person name="Futagami T."/>
        </authorList>
    </citation>
    <scope>NUCLEOTIDE SEQUENCE</scope>
    <source>
        <strain evidence="3">M1</strain>
    </source>
</reference>
<proteinExistence type="predicted"/>
<feature type="region of interest" description="Disordered" evidence="1">
    <location>
        <begin position="19"/>
        <end position="58"/>
    </location>
</feature>
<dbReference type="RefSeq" id="XP_043140263.1">
    <property type="nucleotide sequence ID" value="XM_043282933.1"/>
</dbReference>
<dbReference type="PANTHER" id="PTHR12840">
    <property type="entry name" value="NADH-UBIQUINONE OXIDOREDUCTASE ASHI SUBUNIT"/>
    <property type="match status" value="1"/>
</dbReference>
<accession>A0A7R7VVY3</accession>
<keyword evidence="4" id="KW-1185">Reference proteome</keyword>
<keyword evidence="2" id="KW-0472">Membrane</keyword>
<evidence type="ECO:0008006" key="5">
    <source>
        <dbReference type="Google" id="ProtNLM"/>
    </source>
</evidence>
<dbReference type="GO" id="GO:0005739">
    <property type="term" value="C:mitochondrion"/>
    <property type="evidence" value="ECO:0007669"/>
    <property type="project" value="InterPro"/>
</dbReference>
<dbReference type="AlphaFoldDB" id="A0A7R7VVY3"/>
<dbReference type="EMBL" id="AP024422">
    <property type="protein sequence ID" value="BCR91741.1"/>
    <property type="molecule type" value="Genomic_DNA"/>
</dbReference>
<evidence type="ECO:0000256" key="2">
    <source>
        <dbReference type="SAM" id="Phobius"/>
    </source>
</evidence>
<dbReference type="GeneID" id="66986099"/>
<gene>
    <name evidence="3" type="ORF">ACHE_70584S</name>
</gene>
<dbReference type="InterPro" id="IPR008699">
    <property type="entry name" value="NDUFB8"/>
</dbReference>
<feature type="transmembrane region" description="Helical" evidence="2">
    <location>
        <begin position="100"/>
        <end position="121"/>
    </location>
</feature>
<evidence type="ECO:0000313" key="4">
    <source>
        <dbReference type="Proteomes" id="UP000637239"/>
    </source>
</evidence>
<protein>
    <recommendedName>
        <fullName evidence="5">NADH:ubiquinone oxidoreductase kD subunit</fullName>
    </recommendedName>
</protein>
<reference evidence="3" key="2">
    <citation type="submission" date="2021-02" db="EMBL/GenBank/DDBJ databases">
        <title>Aspergillus chevalieri M1 genome sequence.</title>
        <authorList>
            <person name="Kadooka C."/>
            <person name="Mori K."/>
            <person name="Futagami T."/>
        </authorList>
    </citation>
    <scope>NUCLEOTIDE SEQUENCE</scope>
    <source>
        <strain evidence="3">M1</strain>
    </source>
</reference>
<evidence type="ECO:0000313" key="3">
    <source>
        <dbReference type="EMBL" id="BCR91741.1"/>
    </source>
</evidence>
<keyword evidence="2" id="KW-1133">Transmembrane helix</keyword>